<evidence type="ECO:0000256" key="1">
    <source>
        <dbReference type="ARBA" id="ARBA00022679"/>
    </source>
</evidence>
<protein>
    <submittedName>
        <fullName evidence="2">Glycosyltransferase family 4 protein</fullName>
    </submittedName>
</protein>
<dbReference type="GO" id="GO:0009103">
    <property type="term" value="P:lipopolysaccharide biosynthetic process"/>
    <property type="evidence" value="ECO:0007669"/>
    <property type="project" value="TreeGrafter"/>
</dbReference>
<keyword evidence="1 2" id="KW-0808">Transferase</keyword>
<comment type="caution">
    <text evidence="2">The sequence shown here is derived from an EMBL/GenBank/DDBJ whole genome shotgun (WGS) entry which is preliminary data.</text>
</comment>
<organism evidence="2 3">
    <name type="scientific">Sphingobacterium olei</name>
    <dbReference type="NCBI Taxonomy" id="2571155"/>
    <lineage>
        <taxon>Bacteria</taxon>
        <taxon>Pseudomonadati</taxon>
        <taxon>Bacteroidota</taxon>
        <taxon>Sphingobacteriia</taxon>
        <taxon>Sphingobacteriales</taxon>
        <taxon>Sphingobacteriaceae</taxon>
        <taxon>Sphingobacterium</taxon>
    </lineage>
</organism>
<keyword evidence="3" id="KW-1185">Reference proteome</keyword>
<dbReference type="PANTHER" id="PTHR46401:SF2">
    <property type="entry name" value="GLYCOSYLTRANSFERASE WBBK-RELATED"/>
    <property type="match status" value="1"/>
</dbReference>
<accession>A0A4U0PDK0</accession>
<dbReference type="RefSeq" id="WP_136901593.1">
    <property type="nucleotide sequence ID" value="NZ_SUME01000004.1"/>
</dbReference>
<dbReference type="Proteomes" id="UP000306808">
    <property type="component" value="Unassembled WGS sequence"/>
</dbReference>
<sequence>MNDQQHPMKSKKILYFFPLNPLHSNAGSVTRARGILTYFKSRGYTVDFVNSDDEWGRELTLEDRNKLVFEGLARASYGLSRNPPLKNIFGYLRYLIPALFLRKLLKYGTSTLNDYNNFNRRKQFNTILKRDKYDYIIISYAYWANLIKGNSFVSHARLIIDTHDWLTAQDQSRKRFEIGRGFSDEIERLNLFDEIWTVSSDEQYVFEQFCRKPVHLIPIGFESNLSSGVQKGNSNIHFDAIYVASDNMHNIKACNWFFRYVYPSLPKEISFCIIGTINKYVPDLPNVTKVEYVEDLNDYYYRSKLAICPMLSGTGVKIKVIEALSYGLPVVCNRRGVDGLVNKTENGCVVTDDGDDFSRLILRLLRDSEFYEHVRNDGQLYFNRHHSIEAVYQNLDNRFAY</sequence>
<dbReference type="SUPFAM" id="SSF53756">
    <property type="entry name" value="UDP-Glycosyltransferase/glycogen phosphorylase"/>
    <property type="match status" value="1"/>
</dbReference>
<dbReference type="GO" id="GO:0016757">
    <property type="term" value="F:glycosyltransferase activity"/>
    <property type="evidence" value="ECO:0007669"/>
    <property type="project" value="TreeGrafter"/>
</dbReference>
<dbReference type="CDD" id="cd03801">
    <property type="entry name" value="GT4_PimA-like"/>
    <property type="match status" value="1"/>
</dbReference>
<reference evidence="2 3" key="1">
    <citation type="submission" date="2019-04" db="EMBL/GenBank/DDBJ databases">
        <title>Sphingobacterium olei sp. nov., isolated from oil-contaminated soil.</title>
        <authorList>
            <person name="Liu B."/>
        </authorList>
    </citation>
    <scope>NUCLEOTIDE SEQUENCE [LARGE SCALE GENOMIC DNA]</scope>
    <source>
        <strain evidence="2 3">HAL-9</strain>
    </source>
</reference>
<dbReference type="EMBL" id="SUME01000004">
    <property type="protein sequence ID" value="TJZ60754.1"/>
    <property type="molecule type" value="Genomic_DNA"/>
</dbReference>
<dbReference type="AlphaFoldDB" id="A0A4U0PDK0"/>
<gene>
    <name evidence="2" type="ORF">FAZ15_12275</name>
</gene>
<dbReference type="PANTHER" id="PTHR46401">
    <property type="entry name" value="GLYCOSYLTRANSFERASE WBBK-RELATED"/>
    <property type="match status" value="1"/>
</dbReference>
<name>A0A4U0PDK0_9SPHI</name>
<evidence type="ECO:0000313" key="2">
    <source>
        <dbReference type="EMBL" id="TJZ60754.1"/>
    </source>
</evidence>
<dbReference type="Gene3D" id="3.40.50.2000">
    <property type="entry name" value="Glycogen Phosphorylase B"/>
    <property type="match status" value="1"/>
</dbReference>
<evidence type="ECO:0000313" key="3">
    <source>
        <dbReference type="Proteomes" id="UP000306808"/>
    </source>
</evidence>
<dbReference type="Pfam" id="PF13692">
    <property type="entry name" value="Glyco_trans_1_4"/>
    <property type="match status" value="1"/>
</dbReference>
<dbReference type="OrthoDB" id="1059846at2"/>
<proteinExistence type="predicted"/>